<evidence type="ECO:0000313" key="1">
    <source>
        <dbReference type="EMBL" id="GAV87296.1"/>
    </source>
</evidence>
<organism evidence="1 2">
    <name type="scientific">Cephalotus follicularis</name>
    <name type="common">Albany pitcher plant</name>
    <dbReference type="NCBI Taxonomy" id="3775"/>
    <lineage>
        <taxon>Eukaryota</taxon>
        <taxon>Viridiplantae</taxon>
        <taxon>Streptophyta</taxon>
        <taxon>Embryophyta</taxon>
        <taxon>Tracheophyta</taxon>
        <taxon>Spermatophyta</taxon>
        <taxon>Magnoliopsida</taxon>
        <taxon>eudicotyledons</taxon>
        <taxon>Gunneridae</taxon>
        <taxon>Pentapetalae</taxon>
        <taxon>rosids</taxon>
        <taxon>fabids</taxon>
        <taxon>Oxalidales</taxon>
        <taxon>Cephalotaceae</taxon>
        <taxon>Cephalotus</taxon>
    </lineage>
</organism>
<proteinExistence type="predicted"/>
<dbReference type="OrthoDB" id="1000288at2759"/>
<comment type="caution">
    <text evidence="1">The sequence shown here is derived from an EMBL/GenBank/DDBJ whole genome shotgun (WGS) entry which is preliminary data.</text>
</comment>
<dbReference type="AlphaFoldDB" id="A0A1Q3D462"/>
<dbReference type="EMBL" id="BDDD01004254">
    <property type="protein sequence ID" value="GAV87296.1"/>
    <property type="molecule type" value="Genomic_DNA"/>
</dbReference>
<evidence type="ECO:0000313" key="2">
    <source>
        <dbReference type="Proteomes" id="UP000187406"/>
    </source>
</evidence>
<sequence>MCEVESKGGLGFRDLESFNLALLAKKPLSPFNHTDKLRWSLDAKGIFTVKFGYRLAREISKGMHLNTKENSHQEPVQRLWKAIWKCHLPNQK</sequence>
<name>A0A1Q3D462_CEPFO</name>
<dbReference type="Proteomes" id="UP000187406">
    <property type="component" value="Unassembled WGS sequence"/>
</dbReference>
<keyword evidence="2" id="KW-1185">Reference proteome</keyword>
<protein>
    <submittedName>
        <fullName evidence="1">Uncharacterized protein</fullName>
    </submittedName>
</protein>
<accession>A0A1Q3D462</accession>
<dbReference type="InParanoid" id="A0A1Q3D462"/>
<gene>
    <name evidence="1" type="ORF">CFOL_v3_30722</name>
</gene>
<reference evidence="2" key="1">
    <citation type="submission" date="2016-04" db="EMBL/GenBank/DDBJ databases">
        <title>Cephalotus genome sequencing.</title>
        <authorList>
            <person name="Fukushima K."/>
            <person name="Hasebe M."/>
            <person name="Fang X."/>
        </authorList>
    </citation>
    <scope>NUCLEOTIDE SEQUENCE [LARGE SCALE GENOMIC DNA]</scope>
    <source>
        <strain evidence="2">cv. St1</strain>
    </source>
</reference>